<dbReference type="Proteomes" id="UP000777438">
    <property type="component" value="Unassembled WGS sequence"/>
</dbReference>
<proteinExistence type="predicted"/>
<dbReference type="AlphaFoldDB" id="A0A9P9ASV5"/>
<keyword evidence="1" id="KW-0813">Transport</keyword>
<dbReference type="InterPro" id="IPR039261">
    <property type="entry name" value="FNR_nucleotide-bd"/>
</dbReference>
<dbReference type="GO" id="GO:0005886">
    <property type="term" value="C:plasma membrane"/>
    <property type="evidence" value="ECO:0007669"/>
    <property type="project" value="TreeGrafter"/>
</dbReference>
<organism evidence="5 6">
    <name type="scientific">Thelonectria olida</name>
    <dbReference type="NCBI Taxonomy" id="1576542"/>
    <lineage>
        <taxon>Eukaryota</taxon>
        <taxon>Fungi</taxon>
        <taxon>Dikarya</taxon>
        <taxon>Ascomycota</taxon>
        <taxon>Pezizomycotina</taxon>
        <taxon>Sordariomycetes</taxon>
        <taxon>Hypocreomycetidae</taxon>
        <taxon>Hypocreales</taxon>
        <taxon>Nectriaceae</taxon>
        <taxon>Thelonectria</taxon>
    </lineage>
</organism>
<reference evidence="5 6" key="1">
    <citation type="journal article" date="2021" name="Nat. Commun.">
        <title>Genetic determinants of endophytism in the Arabidopsis root mycobiome.</title>
        <authorList>
            <person name="Mesny F."/>
            <person name="Miyauchi S."/>
            <person name="Thiergart T."/>
            <person name="Pickel B."/>
            <person name="Atanasova L."/>
            <person name="Karlsson M."/>
            <person name="Huettel B."/>
            <person name="Barry K.W."/>
            <person name="Haridas S."/>
            <person name="Chen C."/>
            <person name="Bauer D."/>
            <person name="Andreopoulos W."/>
            <person name="Pangilinan J."/>
            <person name="LaButti K."/>
            <person name="Riley R."/>
            <person name="Lipzen A."/>
            <person name="Clum A."/>
            <person name="Drula E."/>
            <person name="Henrissat B."/>
            <person name="Kohler A."/>
            <person name="Grigoriev I.V."/>
            <person name="Martin F.M."/>
            <person name="Hacquard S."/>
        </authorList>
    </citation>
    <scope>NUCLEOTIDE SEQUENCE [LARGE SCALE GENOMIC DNA]</scope>
    <source>
        <strain evidence="5 6">MPI-CAGE-CH-0241</strain>
    </source>
</reference>
<keyword evidence="2" id="KW-0560">Oxidoreductase</keyword>
<keyword evidence="3" id="KW-0472">Membrane</keyword>
<dbReference type="InterPro" id="IPR051410">
    <property type="entry name" value="Ferric/Cupric_Reductase"/>
</dbReference>
<dbReference type="GO" id="GO:0006826">
    <property type="term" value="P:iron ion transport"/>
    <property type="evidence" value="ECO:0007669"/>
    <property type="project" value="TreeGrafter"/>
</dbReference>
<evidence type="ECO:0000256" key="1">
    <source>
        <dbReference type="ARBA" id="ARBA00022448"/>
    </source>
</evidence>
<evidence type="ECO:0000256" key="2">
    <source>
        <dbReference type="ARBA" id="ARBA00023002"/>
    </source>
</evidence>
<comment type="caution">
    <text evidence="5">The sequence shown here is derived from an EMBL/GenBank/DDBJ whole genome shotgun (WGS) entry which is preliminary data.</text>
</comment>
<keyword evidence="3" id="KW-1133">Transmembrane helix</keyword>
<evidence type="ECO:0000313" key="5">
    <source>
        <dbReference type="EMBL" id="KAH6889939.1"/>
    </source>
</evidence>
<name>A0A9P9ASV5_9HYPO</name>
<dbReference type="Pfam" id="PF08030">
    <property type="entry name" value="NAD_binding_6"/>
    <property type="match status" value="1"/>
</dbReference>
<keyword evidence="3" id="KW-0812">Transmembrane</keyword>
<dbReference type="PANTHER" id="PTHR32361">
    <property type="entry name" value="FERRIC/CUPRIC REDUCTASE TRANSMEMBRANE COMPONENT"/>
    <property type="match status" value="1"/>
</dbReference>
<dbReference type="EMBL" id="JAGPYM010000010">
    <property type="protein sequence ID" value="KAH6889939.1"/>
    <property type="molecule type" value="Genomic_DNA"/>
</dbReference>
<keyword evidence="6" id="KW-1185">Reference proteome</keyword>
<dbReference type="GO" id="GO:0000293">
    <property type="term" value="F:ferric-chelate reductase activity"/>
    <property type="evidence" value="ECO:0007669"/>
    <property type="project" value="TreeGrafter"/>
</dbReference>
<dbReference type="PANTHER" id="PTHR32361:SF9">
    <property type="entry name" value="FERRIC REDUCTASE TRANSMEMBRANE COMPONENT 3-RELATED"/>
    <property type="match status" value="1"/>
</dbReference>
<evidence type="ECO:0000256" key="3">
    <source>
        <dbReference type="SAM" id="Phobius"/>
    </source>
</evidence>
<dbReference type="SUPFAM" id="SSF52343">
    <property type="entry name" value="Ferredoxin reductase-like, C-terminal NADP-linked domain"/>
    <property type="match status" value="1"/>
</dbReference>
<feature type="domain" description="Ferric reductase NAD binding" evidence="4">
    <location>
        <begin position="276"/>
        <end position="468"/>
    </location>
</feature>
<evidence type="ECO:0000313" key="6">
    <source>
        <dbReference type="Proteomes" id="UP000777438"/>
    </source>
</evidence>
<dbReference type="GO" id="GO:0015677">
    <property type="term" value="P:copper ion import"/>
    <property type="evidence" value="ECO:0007669"/>
    <property type="project" value="TreeGrafter"/>
</dbReference>
<dbReference type="InterPro" id="IPR013121">
    <property type="entry name" value="Fe_red_NAD-bd_6"/>
</dbReference>
<gene>
    <name evidence="5" type="ORF">B0T10DRAFT_529117</name>
</gene>
<sequence>MESTLWYLIALSGFFLVSFCLWTLKFFVPNVRRLYIRYLKYPLIIRRRRYWDSVTYAEFWLLMALLVTNILLIVTPSGKIDWKQVARRSAFASSVNIVPLCLGGRMGHIVQTFNIHRSSYKFFHHWLGRIAILEAMVHAIISIRTQSQHNSLTTSGWIVSTQLFYHRLWARVVEMDGDSSMLKIEVALRFPIKVPPGTYFNIFFPGTVSSYHLLHSYPAVAFWHPPDTTDPSGMVSNLSFLLTRRGSHARSLLNIEREQKILLDGPFGQDLRLESYENVILLAKGVGIAGVLPLVLQLTERWSHDNGVRIKLQQLSKKIQIFSVKERNATGTERDEIIQKKRALMVEKESLSRESLFRDATKKIVLFWSLEHNSQMEAVGRYLKRLQELDPDNKLLVVWCGYPCQRSGSPPFDLKSNFWVCMEPSPGRPEFDTFIISKIAEERQRLQGRMMVTTCGSARFTTRIRKVVLDIIDEMAVEFTETEFRPLGTNIPTQDRFQEFRVQLHAGKPSRRRGSQDTELRDLTARISDGSSYSVLKD</sequence>
<dbReference type="Gene3D" id="3.40.50.80">
    <property type="entry name" value="Nucleotide-binding domain of ferredoxin-NADP reductase (FNR) module"/>
    <property type="match status" value="1"/>
</dbReference>
<accession>A0A9P9ASV5</accession>
<feature type="transmembrane region" description="Helical" evidence="3">
    <location>
        <begin position="6"/>
        <end position="28"/>
    </location>
</feature>
<protein>
    <recommendedName>
        <fullName evidence="4">Ferric reductase NAD binding domain-containing protein</fullName>
    </recommendedName>
</protein>
<feature type="transmembrane region" description="Helical" evidence="3">
    <location>
        <begin position="49"/>
        <end position="74"/>
    </location>
</feature>
<evidence type="ECO:0000259" key="4">
    <source>
        <dbReference type="Pfam" id="PF08030"/>
    </source>
</evidence>
<dbReference type="GO" id="GO:0006879">
    <property type="term" value="P:intracellular iron ion homeostasis"/>
    <property type="evidence" value="ECO:0007669"/>
    <property type="project" value="TreeGrafter"/>
</dbReference>
<dbReference type="OrthoDB" id="5244652at2759"/>